<sequence>MPTQQRPYRALTESLNQVKLVRQLTFQKQVLASQFRGFLRQVIYPLSFSKFPFEETLRYRLGLFLFPLLSVLRLCFVRRLFFDIFRRFSFLTYFSLFLVFRLGFGIACLQSDLLIIMLLLVSLNLRITAAAVSNLLYNSLYNLAIFSLRDLIFLSLPFALGITLVWVCQVFSLWTCPPVYRCLFLFSLCLVGFFKDIYSFHML</sequence>
<protein>
    <submittedName>
        <fullName evidence="3">Hypothetical_protein</fullName>
    </submittedName>
</protein>
<dbReference type="EMBL" id="CAXDID020000276">
    <property type="protein sequence ID" value="CAL6069080.1"/>
    <property type="molecule type" value="Genomic_DNA"/>
</dbReference>
<accession>A0AA86QNA8</accession>
<name>A0AA86QNA8_9EUKA</name>
<keyword evidence="1" id="KW-0472">Membrane</keyword>
<organism evidence="2">
    <name type="scientific">Hexamita inflata</name>
    <dbReference type="NCBI Taxonomy" id="28002"/>
    <lineage>
        <taxon>Eukaryota</taxon>
        <taxon>Metamonada</taxon>
        <taxon>Diplomonadida</taxon>
        <taxon>Hexamitidae</taxon>
        <taxon>Hexamitinae</taxon>
        <taxon>Hexamita</taxon>
    </lineage>
</organism>
<evidence type="ECO:0000313" key="3">
    <source>
        <dbReference type="EMBL" id="CAL6069080.1"/>
    </source>
</evidence>
<feature type="transmembrane region" description="Helical" evidence="1">
    <location>
        <begin position="178"/>
        <end position="198"/>
    </location>
</feature>
<reference evidence="3 4" key="2">
    <citation type="submission" date="2024-07" db="EMBL/GenBank/DDBJ databases">
        <authorList>
            <person name="Akdeniz Z."/>
        </authorList>
    </citation>
    <scope>NUCLEOTIDE SEQUENCE [LARGE SCALE GENOMIC DNA]</scope>
</reference>
<evidence type="ECO:0000313" key="2">
    <source>
        <dbReference type="EMBL" id="CAI9961403.1"/>
    </source>
</evidence>
<dbReference type="AlphaFoldDB" id="A0AA86QNA8"/>
<keyword evidence="4" id="KW-1185">Reference proteome</keyword>
<proteinExistence type="predicted"/>
<evidence type="ECO:0000313" key="4">
    <source>
        <dbReference type="Proteomes" id="UP001642409"/>
    </source>
</evidence>
<feature type="transmembrane region" description="Helical" evidence="1">
    <location>
        <begin position="57"/>
        <end position="76"/>
    </location>
</feature>
<evidence type="ECO:0000256" key="1">
    <source>
        <dbReference type="SAM" id="Phobius"/>
    </source>
</evidence>
<dbReference type="Proteomes" id="UP001642409">
    <property type="component" value="Unassembled WGS sequence"/>
</dbReference>
<keyword evidence="1" id="KW-1133">Transmembrane helix</keyword>
<gene>
    <name evidence="2" type="ORF">HINF_LOCUS49048</name>
    <name evidence="3" type="ORF">HINF_LOCUS53808</name>
</gene>
<keyword evidence="1" id="KW-0812">Transmembrane</keyword>
<reference evidence="2" key="1">
    <citation type="submission" date="2023-06" db="EMBL/GenBank/DDBJ databases">
        <authorList>
            <person name="Kurt Z."/>
        </authorList>
    </citation>
    <scope>NUCLEOTIDE SEQUENCE</scope>
</reference>
<feature type="transmembrane region" description="Helical" evidence="1">
    <location>
        <begin position="151"/>
        <end position="172"/>
    </location>
</feature>
<dbReference type="EMBL" id="CATOUU010000940">
    <property type="protein sequence ID" value="CAI9961403.1"/>
    <property type="molecule type" value="Genomic_DNA"/>
</dbReference>
<comment type="caution">
    <text evidence="2">The sequence shown here is derived from an EMBL/GenBank/DDBJ whole genome shotgun (WGS) entry which is preliminary data.</text>
</comment>
<feature type="transmembrane region" description="Helical" evidence="1">
    <location>
        <begin position="113"/>
        <end position="139"/>
    </location>
</feature>
<feature type="transmembrane region" description="Helical" evidence="1">
    <location>
        <begin position="88"/>
        <end position="107"/>
    </location>
</feature>